<dbReference type="SUPFAM" id="SSF55136">
    <property type="entry name" value="Probable bacterial effector-binding domain"/>
    <property type="match status" value="1"/>
</dbReference>
<keyword evidence="2" id="KW-0238">DNA-binding</keyword>
<keyword evidence="1" id="KW-0805">Transcription regulation</keyword>
<evidence type="ECO:0000313" key="5">
    <source>
        <dbReference type="EMBL" id="GFE66384.1"/>
    </source>
</evidence>
<sequence length="278" mass="31091">MQGPYEDRLMRVLDYIHDNPTEDLSLDALSDIAAMSRFHWHRVFHAMTGETCAAAARRIRLHRAACWLVQKDGPVAEVAKACGYQSPQSFTRAFSQMYRMSPAAFRNRGELRSPLPKPEKGEYPMFPVEVTDQPPRRLAAIPHTGPYLEIGKTFEKASTLFTTRELWPQAQGMVGVYYDDPNAIAAEDLSSHAGIAVSSEMDMPADFDEITIRGGKYAVMHYKGPYAGLKAAYDHLYGNWLPTSGEEPDNAPPIEIYLNSPREVEPDALLTDVCVPLK</sequence>
<dbReference type="InterPro" id="IPR050908">
    <property type="entry name" value="SmbC-like"/>
</dbReference>
<dbReference type="InterPro" id="IPR018060">
    <property type="entry name" value="HTH_AraC"/>
</dbReference>
<evidence type="ECO:0000259" key="4">
    <source>
        <dbReference type="PROSITE" id="PS01124"/>
    </source>
</evidence>
<dbReference type="InterPro" id="IPR009057">
    <property type="entry name" value="Homeodomain-like_sf"/>
</dbReference>
<accession>A0A6N6JJR8</accession>
<dbReference type="InterPro" id="IPR029442">
    <property type="entry name" value="GyrI-like"/>
</dbReference>
<dbReference type="SMART" id="SM00871">
    <property type="entry name" value="AraC_E_bind"/>
    <property type="match status" value="1"/>
</dbReference>
<keyword evidence="3" id="KW-0804">Transcription</keyword>
<feature type="domain" description="HTH araC/xylS-type" evidence="4">
    <location>
        <begin position="10"/>
        <end position="108"/>
    </location>
</feature>
<dbReference type="Pfam" id="PF12833">
    <property type="entry name" value="HTH_18"/>
    <property type="match status" value="1"/>
</dbReference>
<dbReference type="InterPro" id="IPR010499">
    <property type="entry name" value="AraC_E-bd"/>
</dbReference>
<comment type="caution">
    <text evidence="5">The sequence shown here is derived from an EMBL/GenBank/DDBJ whole genome shotgun (WGS) entry which is preliminary data.</text>
</comment>
<gene>
    <name evidence="5" type="ORF">KIN_34580</name>
</gene>
<dbReference type="InterPro" id="IPR020449">
    <property type="entry name" value="Tscrpt_reg_AraC-type_HTH"/>
</dbReference>
<evidence type="ECO:0000256" key="1">
    <source>
        <dbReference type="ARBA" id="ARBA00023015"/>
    </source>
</evidence>
<organism evidence="5 6">
    <name type="scientific">Litoreibacter roseus</name>
    <dbReference type="NCBI Taxonomy" id="2601869"/>
    <lineage>
        <taxon>Bacteria</taxon>
        <taxon>Pseudomonadati</taxon>
        <taxon>Pseudomonadota</taxon>
        <taxon>Alphaproteobacteria</taxon>
        <taxon>Rhodobacterales</taxon>
        <taxon>Roseobacteraceae</taxon>
        <taxon>Litoreibacter</taxon>
    </lineage>
</organism>
<dbReference type="PANTHER" id="PTHR40055">
    <property type="entry name" value="TRANSCRIPTIONAL REGULATOR YGIV-RELATED"/>
    <property type="match status" value="1"/>
</dbReference>
<evidence type="ECO:0000313" key="6">
    <source>
        <dbReference type="Proteomes" id="UP000436822"/>
    </source>
</evidence>
<dbReference type="GO" id="GO:0003700">
    <property type="term" value="F:DNA-binding transcription factor activity"/>
    <property type="evidence" value="ECO:0007669"/>
    <property type="project" value="InterPro"/>
</dbReference>
<dbReference type="PANTHER" id="PTHR40055:SF1">
    <property type="entry name" value="TRANSCRIPTIONAL REGULATOR YGIV-RELATED"/>
    <property type="match status" value="1"/>
</dbReference>
<evidence type="ECO:0000256" key="2">
    <source>
        <dbReference type="ARBA" id="ARBA00023125"/>
    </source>
</evidence>
<dbReference type="GO" id="GO:0043565">
    <property type="term" value="F:sequence-specific DNA binding"/>
    <property type="evidence" value="ECO:0007669"/>
    <property type="project" value="InterPro"/>
</dbReference>
<dbReference type="Gene3D" id="3.20.80.10">
    <property type="entry name" value="Regulatory factor, effector binding domain"/>
    <property type="match status" value="1"/>
</dbReference>
<keyword evidence="6" id="KW-1185">Reference proteome</keyword>
<dbReference type="AlphaFoldDB" id="A0A6N6JJR8"/>
<dbReference type="Pfam" id="PF06445">
    <property type="entry name" value="GyrI-like"/>
    <property type="match status" value="1"/>
</dbReference>
<dbReference type="InterPro" id="IPR011256">
    <property type="entry name" value="Reg_factor_effector_dom_sf"/>
</dbReference>
<dbReference type="EMBL" id="BLJE01000004">
    <property type="protein sequence ID" value="GFE66384.1"/>
    <property type="molecule type" value="Genomic_DNA"/>
</dbReference>
<dbReference type="SMART" id="SM00342">
    <property type="entry name" value="HTH_ARAC"/>
    <property type="match status" value="1"/>
</dbReference>
<dbReference type="PRINTS" id="PR00032">
    <property type="entry name" value="HTHARAC"/>
</dbReference>
<dbReference type="Gene3D" id="1.10.10.60">
    <property type="entry name" value="Homeodomain-like"/>
    <property type="match status" value="2"/>
</dbReference>
<evidence type="ECO:0000256" key="3">
    <source>
        <dbReference type="ARBA" id="ARBA00023163"/>
    </source>
</evidence>
<name>A0A6N6JJR8_9RHOB</name>
<dbReference type="OrthoDB" id="9816011at2"/>
<dbReference type="RefSeq" id="WP_159809366.1">
    <property type="nucleotide sequence ID" value="NZ_BLJE01000004.1"/>
</dbReference>
<reference evidence="5 6" key="1">
    <citation type="submission" date="2019-12" db="EMBL/GenBank/DDBJ databases">
        <title>Litoreibacter badius sp. nov., a novel bacteriochlorophyll a-containing bacterium in the genus Litoreibacter.</title>
        <authorList>
            <person name="Kanamuro M."/>
            <person name="Takabe Y."/>
            <person name="Mori K."/>
            <person name="Takaichi S."/>
            <person name="Hanada S."/>
        </authorList>
    </citation>
    <scope>NUCLEOTIDE SEQUENCE [LARGE SCALE GENOMIC DNA]</scope>
    <source>
        <strain evidence="5 6">K6</strain>
    </source>
</reference>
<dbReference type="SUPFAM" id="SSF46689">
    <property type="entry name" value="Homeodomain-like"/>
    <property type="match status" value="2"/>
</dbReference>
<dbReference type="PROSITE" id="PS01124">
    <property type="entry name" value="HTH_ARAC_FAMILY_2"/>
    <property type="match status" value="1"/>
</dbReference>
<proteinExistence type="predicted"/>
<dbReference type="Proteomes" id="UP000436822">
    <property type="component" value="Unassembled WGS sequence"/>
</dbReference>
<protein>
    <submittedName>
        <fullName evidence="5">AraC family transcriptional regulator</fullName>
    </submittedName>
</protein>